<reference evidence="3 4" key="1">
    <citation type="submission" date="2019-03" db="EMBL/GenBank/DDBJ databases">
        <title>Genomic Encyclopedia of Type Strains, Phase IV (KMG-IV): sequencing the most valuable type-strain genomes for metagenomic binning, comparative biology and taxonomic classification.</title>
        <authorList>
            <person name="Goeker M."/>
        </authorList>
    </citation>
    <scope>NUCLEOTIDE SEQUENCE [LARGE SCALE GENOMIC DNA]</scope>
    <source>
        <strain evidence="3 4">DSM 18063</strain>
    </source>
</reference>
<gene>
    <name evidence="3" type="ORF">EV662_107146</name>
</gene>
<evidence type="ECO:0000256" key="1">
    <source>
        <dbReference type="SAM" id="MobiDB-lite"/>
    </source>
</evidence>
<comment type="caution">
    <text evidence="3">The sequence shown here is derived from an EMBL/GenBank/DDBJ whole genome shotgun (WGS) entry which is preliminary data.</text>
</comment>
<evidence type="ECO:0000256" key="2">
    <source>
        <dbReference type="SAM" id="Phobius"/>
    </source>
</evidence>
<dbReference type="AlphaFoldDB" id="A0A4R2Q1N8"/>
<accession>A0A4R2Q1N8</accession>
<keyword evidence="2" id="KW-0812">Transmembrane</keyword>
<organism evidence="3 4">
    <name type="scientific">Rhodovulum marinum</name>
    <dbReference type="NCBI Taxonomy" id="320662"/>
    <lineage>
        <taxon>Bacteria</taxon>
        <taxon>Pseudomonadati</taxon>
        <taxon>Pseudomonadota</taxon>
        <taxon>Alphaproteobacteria</taxon>
        <taxon>Rhodobacterales</taxon>
        <taxon>Paracoccaceae</taxon>
        <taxon>Rhodovulum</taxon>
    </lineage>
</organism>
<dbReference type="Proteomes" id="UP000294835">
    <property type="component" value="Unassembled WGS sequence"/>
</dbReference>
<dbReference type="EMBL" id="SLXP01000007">
    <property type="protein sequence ID" value="TCP40535.1"/>
    <property type="molecule type" value="Genomic_DNA"/>
</dbReference>
<evidence type="ECO:0000313" key="3">
    <source>
        <dbReference type="EMBL" id="TCP40535.1"/>
    </source>
</evidence>
<sequence>MPALPPYSKPIIAAAIVLDILVFGLGARAFILQLLMMIANLAVCLVLYWALLGHFTTPPGDAEDQSPSRKSSPISE</sequence>
<proteinExistence type="predicted"/>
<name>A0A4R2Q1N8_9RHOB</name>
<feature type="transmembrane region" description="Helical" evidence="2">
    <location>
        <begin position="34"/>
        <end position="51"/>
    </location>
</feature>
<dbReference type="OrthoDB" id="7867520at2"/>
<feature type="region of interest" description="Disordered" evidence="1">
    <location>
        <begin position="57"/>
        <end position="76"/>
    </location>
</feature>
<feature type="transmembrane region" description="Helical" evidence="2">
    <location>
        <begin position="6"/>
        <end position="27"/>
    </location>
</feature>
<protein>
    <submittedName>
        <fullName evidence="3">Uncharacterized protein</fullName>
    </submittedName>
</protein>
<dbReference type="RefSeq" id="WP_132462598.1">
    <property type="nucleotide sequence ID" value="NZ_SLXP01000007.1"/>
</dbReference>
<keyword evidence="2" id="KW-1133">Transmembrane helix</keyword>
<keyword evidence="4" id="KW-1185">Reference proteome</keyword>
<keyword evidence="2" id="KW-0472">Membrane</keyword>
<evidence type="ECO:0000313" key="4">
    <source>
        <dbReference type="Proteomes" id="UP000294835"/>
    </source>
</evidence>